<keyword evidence="4" id="KW-1185">Reference proteome</keyword>
<feature type="compositionally biased region" description="Polar residues" evidence="1">
    <location>
        <begin position="1"/>
        <end position="16"/>
    </location>
</feature>
<name>A0A165U0C0_9APHY</name>
<sequence>MASHTANTPGTSTAINEHNVVGDDRGNEAGVTAPEANEEGERRSDAMSAIPMGVTANFPLDDTPLILDEGKENILVIGETGCGKTTFINFAANVELPVGHTSLERCTKTIQSATFQLQDGSAPVVLYDVPDVGTEKDEPGLRSARGQIVPVDHNQQPAWTAVIYIINITKKRADLSTEDNFQVLKDLEKRQRIHKLLFLVSEWPRDGDNSHQIASERLKEYEGTYLQTYLSRGAKVHKLSQFKLEELDNNRKLEDLQTNARTVVEALLQSSFTAKVVDVEVPKLKGKVRWNCRRLLSVLFKWLRRDS</sequence>
<feature type="domain" description="G" evidence="2">
    <location>
        <begin position="74"/>
        <end position="171"/>
    </location>
</feature>
<protein>
    <recommendedName>
        <fullName evidence="2">G domain-containing protein</fullName>
    </recommendedName>
</protein>
<dbReference type="OrthoDB" id="2798883at2759"/>
<dbReference type="Gene3D" id="3.40.50.300">
    <property type="entry name" value="P-loop containing nucleotide triphosphate hydrolases"/>
    <property type="match status" value="1"/>
</dbReference>
<gene>
    <name evidence="3" type="ORF">DAEQUDRAFT_721098</name>
</gene>
<dbReference type="AlphaFoldDB" id="A0A165U0C0"/>
<dbReference type="EMBL" id="KV429034">
    <property type="protein sequence ID" value="KZT74207.1"/>
    <property type="molecule type" value="Genomic_DNA"/>
</dbReference>
<dbReference type="InterPro" id="IPR006073">
    <property type="entry name" value="GTP-bd"/>
</dbReference>
<evidence type="ECO:0000313" key="3">
    <source>
        <dbReference type="EMBL" id="KZT74207.1"/>
    </source>
</evidence>
<accession>A0A165U0C0</accession>
<proteinExistence type="predicted"/>
<reference evidence="3 4" key="1">
    <citation type="journal article" date="2016" name="Mol. Biol. Evol.">
        <title>Comparative Genomics of Early-Diverging Mushroom-Forming Fungi Provides Insights into the Origins of Lignocellulose Decay Capabilities.</title>
        <authorList>
            <person name="Nagy L.G."/>
            <person name="Riley R."/>
            <person name="Tritt A."/>
            <person name="Adam C."/>
            <person name="Daum C."/>
            <person name="Floudas D."/>
            <person name="Sun H."/>
            <person name="Yadav J.S."/>
            <person name="Pangilinan J."/>
            <person name="Larsson K.H."/>
            <person name="Matsuura K."/>
            <person name="Barry K."/>
            <person name="Labutti K."/>
            <person name="Kuo R."/>
            <person name="Ohm R.A."/>
            <person name="Bhattacharya S.S."/>
            <person name="Shirouzu T."/>
            <person name="Yoshinaga Y."/>
            <person name="Martin F.M."/>
            <person name="Grigoriev I.V."/>
            <person name="Hibbett D.S."/>
        </authorList>
    </citation>
    <scope>NUCLEOTIDE SEQUENCE [LARGE SCALE GENOMIC DNA]</scope>
    <source>
        <strain evidence="3 4">L-15889</strain>
    </source>
</reference>
<dbReference type="Pfam" id="PF01926">
    <property type="entry name" value="MMR_HSR1"/>
    <property type="match status" value="1"/>
</dbReference>
<dbReference type="CDD" id="cd00882">
    <property type="entry name" value="Ras_like_GTPase"/>
    <property type="match status" value="1"/>
</dbReference>
<dbReference type="SUPFAM" id="SSF52540">
    <property type="entry name" value="P-loop containing nucleoside triphosphate hydrolases"/>
    <property type="match status" value="1"/>
</dbReference>
<evidence type="ECO:0000259" key="2">
    <source>
        <dbReference type="Pfam" id="PF01926"/>
    </source>
</evidence>
<dbReference type="Proteomes" id="UP000076727">
    <property type="component" value="Unassembled WGS sequence"/>
</dbReference>
<evidence type="ECO:0000256" key="1">
    <source>
        <dbReference type="SAM" id="MobiDB-lite"/>
    </source>
</evidence>
<dbReference type="GO" id="GO:0005525">
    <property type="term" value="F:GTP binding"/>
    <property type="evidence" value="ECO:0007669"/>
    <property type="project" value="InterPro"/>
</dbReference>
<feature type="region of interest" description="Disordered" evidence="1">
    <location>
        <begin position="1"/>
        <end position="45"/>
    </location>
</feature>
<evidence type="ECO:0000313" key="4">
    <source>
        <dbReference type="Proteomes" id="UP000076727"/>
    </source>
</evidence>
<organism evidence="3 4">
    <name type="scientific">Daedalea quercina L-15889</name>
    <dbReference type="NCBI Taxonomy" id="1314783"/>
    <lineage>
        <taxon>Eukaryota</taxon>
        <taxon>Fungi</taxon>
        <taxon>Dikarya</taxon>
        <taxon>Basidiomycota</taxon>
        <taxon>Agaricomycotina</taxon>
        <taxon>Agaricomycetes</taxon>
        <taxon>Polyporales</taxon>
        <taxon>Fomitopsis</taxon>
    </lineage>
</organism>
<dbReference type="InterPro" id="IPR027417">
    <property type="entry name" value="P-loop_NTPase"/>
</dbReference>